<feature type="domain" description="Bulb-type lectin" evidence="24">
    <location>
        <begin position="56"/>
        <end position="176"/>
    </location>
</feature>
<evidence type="ECO:0000256" key="8">
    <source>
        <dbReference type="ARBA" id="ARBA00022741"/>
    </source>
</evidence>
<evidence type="ECO:0000256" key="5">
    <source>
        <dbReference type="ARBA" id="ARBA00022692"/>
    </source>
</evidence>
<keyword evidence="3 19" id="KW-0245">EGF-like domain</keyword>
<dbReference type="PROSITE" id="PS50011">
    <property type="entry name" value="PROTEIN_KINASE_DOM"/>
    <property type="match status" value="1"/>
</dbReference>
<evidence type="ECO:0000256" key="7">
    <source>
        <dbReference type="ARBA" id="ARBA00022734"/>
    </source>
</evidence>
<keyword evidence="12 21" id="KW-0472">Membrane</keyword>
<dbReference type="CDD" id="cd14066">
    <property type="entry name" value="STKc_IRAK"/>
    <property type="match status" value="1"/>
</dbReference>
<evidence type="ECO:0000256" key="17">
    <source>
        <dbReference type="ARBA" id="ARBA00048679"/>
    </source>
</evidence>
<dbReference type="PANTHER" id="PTHR47976:SF102">
    <property type="entry name" value="G-TYPE LECTIN S-RECEPTOR-LIKE SERINE_THREONINE-PROTEIN KINASE LECRK3"/>
    <property type="match status" value="1"/>
</dbReference>
<evidence type="ECO:0000259" key="22">
    <source>
        <dbReference type="PROSITE" id="PS50011"/>
    </source>
</evidence>
<dbReference type="FunFam" id="1.10.510.10:FF:000237">
    <property type="entry name" value="G-type lectin S-receptor-like serine/threonine-protein kinase"/>
    <property type="match status" value="1"/>
</dbReference>
<feature type="domain" description="Bulb-type lectin" evidence="24">
    <location>
        <begin position="179"/>
        <end position="303"/>
    </location>
</feature>
<keyword evidence="11 21" id="KW-1133">Transmembrane helix</keyword>
<evidence type="ECO:0000256" key="21">
    <source>
        <dbReference type="SAM" id="Phobius"/>
    </source>
</evidence>
<evidence type="ECO:0000259" key="24">
    <source>
        <dbReference type="PROSITE" id="PS50927"/>
    </source>
</evidence>
<keyword evidence="14 25" id="KW-0675">Receptor</keyword>
<gene>
    <name evidence="25" type="primary">LECRK1_3</name>
    <name evidence="25" type="ORF">CK203_035729</name>
</gene>
<feature type="transmembrane region" description="Helical" evidence="21">
    <location>
        <begin position="451"/>
        <end position="473"/>
    </location>
</feature>
<accession>A0A438ICQ7</accession>
<evidence type="ECO:0000256" key="11">
    <source>
        <dbReference type="ARBA" id="ARBA00022989"/>
    </source>
</evidence>
<keyword evidence="8 18" id="KW-0547">Nucleotide-binding</keyword>
<evidence type="ECO:0000256" key="12">
    <source>
        <dbReference type="ARBA" id="ARBA00023136"/>
    </source>
</evidence>
<dbReference type="FunFam" id="2.90.10.10:FF:000026">
    <property type="entry name" value="Serine/threonine-protein kinase"/>
    <property type="match status" value="1"/>
</dbReference>
<evidence type="ECO:0000256" key="19">
    <source>
        <dbReference type="PROSITE-ProRule" id="PRU00076"/>
    </source>
</evidence>
<comment type="catalytic activity">
    <reaction evidence="16 18">
        <text>L-threonyl-[protein] + ATP = O-phospho-L-threonyl-[protein] + ADP + H(+)</text>
        <dbReference type="Rhea" id="RHEA:46608"/>
        <dbReference type="Rhea" id="RHEA-COMP:11060"/>
        <dbReference type="Rhea" id="RHEA-COMP:11605"/>
        <dbReference type="ChEBI" id="CHEBI:15378"/>
        <dbReference type="ChEBI" id="CHEBI:30013"/>
        <dbReference type="ChEBI" id="CHEBI:30616"/>
        <dbReference type="ChEBI" id="CHEBI:61977"/>
        <dbReference type="ChEBI" id="CHEBI:456216"/>
        <dbReference type="EC" id="2.7.11.1"/>
    </reaction>
</comment>
<dbReference type="PANTHER" id="PTHR47976">
    <property type="entry name" value="G-TYPE LECTIN S-RECEPTOR-LIKE SERINE/THREONINE-PROTEIN KINASE SD2-5"/>
    <property type="match status" value="1"/>
</dbReference>
<evidence type="ECO:0000256" key="20">
    <source>
        <dbReference type="PROSITE-ProRule" id="PRU10141"/>
    </source>
</evidence>
<feature type="binding site" evidence="20">
    <location>
        <position position="535"/>
    </location>
    <ligand>
        <name>ATP</name>
        <dbReference type="ChEBI" id="CHEBI:30616"/>
    </ligand>
</feature>
<keyword evidence="2 18" id="KW-0723">Serine/threonine-protein kinase</keyword>
<dbReference type="PIRSF" id="PIRSF000641">
    <property type="entry name" value="SRK"/>
    <property type="match status" value="1"/>
</dbReference>
<keyword evidence="7 25" id="KW-0430">Lectin</keyword>
<reference evidence="25 26" key="1">
    <citation type="journal article" date="2018" name="PLoS Genet.">
        <title>Population sequencing reveals clonal diversity and ancestral inbreeding in the grapevine cultivar Chardonnay.</title>
        <authorList>
            <person name="Roach M.J."/>
            <person name="Johnson D.L."/>
            <person name="Bohlmann J."/>
            <person name="van Vuuren H.J."/>
            <person name="Jones S.J."/>
            <person name="Pretorius I.S."/>
            <person name="Schmidt S.A."/>
            <person name="Borneman A.R."/>
        </authorList>
    </citation>
    <scope>NUCLEOTIDE SEQUENCE [LARGE SCALE GENOMIC DNA]</scope>
    <source>
        <strain evidence="26">cv. Chardonnay</strain>
        <tissue evidence="25">Leaf</tissue>
    </source>
</reference>
<keyword evidence="13" id="KW-1015">Disulfide bond</keyword>
<dbReference type="GO" id="GO:0016020">
    <property type="term" value="C:membrane"/>
    <property type="evidence" value="ECO:0007669"/>
    <property type="project" value="UniProtKB-SubCell"/>
</dbReference>
<feature type="domain" description="Protein kinase" evidence="22">
    <location>
        <begin position="507"/>
        <end position="776"/>
    </location>
</feature>
<dbReference type="Proteomes" id="UP000288805">
    <property type="component" value="Unassembled WGS sequence"/>
</dbReference>
<evidence type="ECO:0000313" key="25">
    <source>
        <dbReference type="EMBL" id="RVW94506.1"/>
    </source>
</evidence>
<dbReference type="SMART" id="SM00108">
    <property type="entry name" value="B_lectin"/>
    <property type="match status" value="1"/>
</dbReference>
<dbReference type="FunFam" id="3.30.200.20:FF:000059">
    <property type="entry name" value="S-receptor-like serine/threonine-protein kinase"/>
    <property type="match status" value="1"/>
</dbReference>
<keyword evidence="10 18" id="KW-0067">ATP-binding</keyword>
<evidence type="ECO:0000259" key="23">
    <source>
        <dbReference type="PROSITE" id="PS50026"/>
    </source>
</evidence>
<dbReference type="InterPro" id="IPR000858">
    <property type="entry name" value="S_locus_glycoprot_dom"/>
</dbReference>
<evidence type="ECO:0000256" key="6">
    <source>
        <dbReference type="ARBA" id="ARBA00022729"/>
    </source>
</evidence>
<dbReference type="GO" id="GO:0030246">
    <property type="term" value="F:carbohydrate binding"/>
    <property type="evidence" value="ECO:0007669"/>
    <property type="project" value="UniProtKB-KW"/>
</dbReference>
<dbReference type="SUPFAM" id="SSF56112">
    <property type="entry name" value="Protein kinase-like (PK-like)"/>
    <property type="match status" value="1"/>
</dbReference>
<dbReference type="GO" id="GO:0004674">
    <property type="term" value="F:protein serine/threonine kinase activity"/>
    <property type="evidence" value="ECO:0007669"/>
    <property type="project" value="UniProtKB-KW"/>
</dbReference>
<evidence type="ECO:0000256" key="13">
    <source>
        <dbReference type="ARBA" id="ARBA00023157"/>
    </source>
</evidence>
<keyword evidence="4 18" id="KW-0808">Transferase</keyword>
<dbReference type="Pfam" id="PF00069">
    <property type="entry name" value="Pkinase"/>
    <property type="match status" value="1"/>
</dbReference>
<keyword evidence="5 21" id="KW-0812">Transmembrane</keyword>
<dbReference type="PROSITE" id="PS50026">
    <property type="entry name" value="EGF_3"/>
    <property type="match status" value="1"/>
</dbReference>
<dbReference type="EC" id="2.7.11.1" evidence="18"/>
<dbReference type="InterPro" id="IPR051343">
    <property type="entry name" value="G-type_lectin_kinases/EP1-like"/>
</dbReference>
<dbReference type="CDD" id="cd00053">
    <property type="entry name" value="EGF"/>
    <property type="match status" value="1"/>
</dbReference>
<dbReference type="InterPro" id="IPR000719">
    <property type="entry name" value="Prot_kinase_dom"/>
</dbReference>
<protein>
    <recommendedName>
        <fullName evidence="18">Receptor-like serine/threonine-protein kinase</fullName>
        <ecNumber evidence="18">2.7.11.1</ecNumber>
    </recommendedName>
</protein>
<dbReference type="PROSITE" id="PS00107">
    <property type="entry name" value="PROTEIN_KINASE_ATP"/>
    <property type="match status" value="1"/>
</dbReference>
<name>A0A438ICQ7_VITVI</name>
<dbReference type="Pfam" id="PF00954">
    <property type="entry name" value="S_locus_glycop"/>
    <property type="match status" value="1"/>
</dbReference>
<evidence type="ECO:0000256" key="3">
    <source>
        <dbReference type="ARBA" id="ARBA00022536"/>
    </source>
</evidence>
<evidence type="ECO:0000256" key="1">
    <source>
        <dbReference type="ARBA" id="ARBA00004479"/>
    </source>
</evidence>
<dbReference type="InterPro" id="IPR000742">
    <property type="entry name" value="EGF"/>
</dbReference>
<comment type="catalytic activity">
    <reaction evidence="17 18">
        <text>L-seryl-[protein] + ATP = O-phospho-L-seryl-[protein] + ADP + H(+)</text>
        <dbReference type="Rhea" id="RHEA:17989"/>
        <dbReference type="Rhea" id="RHEA-COMP:9863"/>
        <dbReference type="Rhea" id="RHEA-COMP:11604"/>
        <dbReference type="ChEBI" id="CHEBI:15378"/>
        <dbReference type="ChEBI" id="CHEBI:29999"/>
        <dbReference type="ChEBI" id="CHEBI:30616"/>
        <dbReference type="ChEBI" id="CHEBI:83421"/>
        <dbReference type="ChEBI" id="CHEBI:456216"/>
        <dbReference type="EC" id="2.7.11.1"/>
    </reaction>
</comment>
<dbReference type="CDD" id="cd00028">
    <property type="entry name" value="B_lectin"/>
    <property type="match status" value="1"/>
</dbReference>
<evidence type="ECO:0000256" key="10">
    <source>
        <dbReference type="ARBA" id="ARBA00022840"/>
    </source>
</evidence>
<dbReference type="Gene3D" id="3.30.200.20">
    <property type="entry name" value="Phosphorylase Kinase, domain 1"/>
    <property type="match status" value="1"/>
</dbReference>
<evidence type="ECO:0000313" key="26">
    <source>
        <dbReference type="Proteomes" id="UP000288805"/>
    </source>
</evidence>
<comment type="caution">
    <text evidence="19">Lacks conserved residue(s) required for the propagation of feature annotation.</text>
</comment>
<dbReference type="InterPro" id="IPR001480">
    <property type="entry name" value="Bulb-type_lectin_dom"/>
</dbReference>
<keyword evidence="6" id="KW-0732">Signal</keyword>
<dbReference type="InterPro" id="IPR011009">
    <property type="entry name" value="Kinase-like_dom_sf"/>
</dbReference>
<feature type="transmembrane region" description="Helical" evidence="21">
    <location>
        <begin position="31"/>
        <end position="48"/>
    </location>
</feature>
<evidence type="ECO:0000256" key="2">
    <source>
        <dbReference type="ARBA" id="ARBA00022527"/>
    </source>
</evidence>
<evidence type="ECO:0000256" key="16">
    <source>
        <dbReference type="ARBA" id="ARBA00047899"/>
    </source>
</evidence>
<evidence type="ECO:0000256" key="9">
    <source>
        <dbReference type="ARBA" id="ARBA00022777"/>
    </source>
</evidence>
<dbReference type="InterPro" id="IPR024171">
    <property type="entry name" value="SRK-like_kinase"/>
</dbReference>
<dbReference type="Gene3D" id="2.90.10.10">
    <property type="entry name" value="Bulb-type lectin domain"/>
    <property type="match status" value="2"/>
</dbReference>
<dbReference type="InterPro" id="IPR036426">
    <property type="entry name" value="Bulb-type_lectin_dom_sf"/>
</dbReference>
<evidence type="ECO:0000256" key="14">
    <source>
        <dbReference type="ARBA" id="ARBA00023170"/>
    </source>
</evidence>
<dbReference type="InterPro" id="IPR008271">
    <property type="entry name" value="Ser/Thr_kinase_AS"/>
</dbReference>
<dbReference type="PROSITE" id="PS50927">
    <property type="entry name" value="BULB_LECTIN"/>
    <property type="match status" value="2"/>
</dbReference>
<evidence type="ECO:0000256" key="4">
    <source>
        <dbReference type="ARBA" id="ARBA00022679"/>
    </source>
</evidence>
<dbReference type="InterPro" id="IPR017441">
    <property type="entry name" value="Protein_kinase_ATP_BS"/>
</dbReference>
<comment type="similarity">
    <text evidence="18">Belongs to the protein kinase superfamily. Ser/Thr protein kinase family.</text>
</comment>
<dbReference type="GO" id="GO:0106310">
    <property type="term" value="F:protein serine kinase activity"/>
    <property type="evidence" value="ECO:0007669"/>
    <property type="project" value="RHEA"/>
</dbReference>
<dbReference type="PROSITE" id="PS00108">
    <property type="entry name" value="PROTEIN_KINASE_ST"/>
    <property type="match status" value="1"/>
</dbReference>
<keyword evidence="15" id="KW-0325">Glycoprotein</keyword>
<dbReference type="AlphaFoldDB" id="A0A438ICQ7"/>
<dbReference type="EMBL" id="QGNW01000121">
    <property type="protein sequence ID" value="RVW94506.1"/>
    <property type="molecule type" value="Genomic_DNA"/>
</dbReference>
<dbReference type="Pfam" id="PF01453">
    <property type="entry name" value="B_lectin"/>
    <property type="match status" value="1"/>
</dbReference>
<feature type="domain" description="EGF-like" evidence="23">
    <location>
        <begin position="308"/>
        <end position="345"/>
    </location>
</feature>
<dbReference type="GO" id="GO:0048544">
    <property type="term" value="P:recognition of pollen"/>
    <property type="evidence" value="ECO:0007669"/>
    <property type="project" value="InterPro"/>
</dbReference>
<dbReference type="FunFam" id="2.90.10.10:FF:000013">
    <property type="entry name" value="G-type lectin S-receptor-like serine/threonine-protein kinase LECRK1"/>
    <property type="match status" value="1"/>
</dbReference>
<comment type="subcellular location">
    <subcellularLocation>
        <location evidence="1">Membrane</location>
        <topology evidence="1">Single-pass type I membrane protein</topology>
    </subcellularLocation>
</comment>
<dbReference type="SUPFAM" id="SSF51110">
    <property type="entry name" value="alpha-D-mannose-specific plant lectins"/>
    <property type="match status" value="2"/>
</dbReference>
<keyword evidence="9 18" id="KW-0418">Kinase</keyword>
<dbReference type="Gene3D" id="1.10.510.10">
    <property type="entry name" value="Transferase(Phosphotransferase) domain 1"/>
    <property type="match status" value="1"/>
</dbReference>
<comment type="caution">
    <text evidence="25">The sequence shown here is derived from an EMBL/GenBank/DDBJ whole genome shotgun (WGS) entry which is preliminary data.</text>
</comment>
<dbReference type="GO" id="GO:0005524">
    <property type="term" value="F:ATP binding"/>
    <property type="evidence" value="ECO:0007669"/>
    <property type="project" value="UniProtKB-UniRule"/>
</dbReference>
<proteinExistence type="inferred from homology"/>
<evidence type="ECO:0000256" key="15">
    <source>
        <dbReference type="ARBA" id="ARBA00023180"/>
    </source>
</evidence>
<evidence type="ECO:0000256" key="18">
    <source>
        <dbReference type="PIRNR" id="PIRNR000641"/>
    </source>
</evidence>
<dbReference type="SMART" id="SM00220">
    <property type="entry name" value="S_TKc"/>
    <property type="match status" value="1"/>
</dbReference>
<sequence>MYILCDQPSVIDVDKVLCFPEREQRHRKHNYLNMVVIILFLLFISEFSTTTGQLGNSSITLGSSLSPTGPSNWSSHSGQFAFGFYQKGNGYAVGIWFNRISRRTVIWTANRDAAPLSRDVQLIFTSDGKLILQQNQGESIAIVDRDLPPASSASMLDDGNFVLKNSSSSVIWQSFDTPTDTILPGQPLLAGQKLVSSVSETNHSAGKFQLIMQSDGNLVQYPIDVAKPETAYWNTSTFTAGATVSLNLDVNGKLYLRNGTGFNIMNLYEGSPFSTGIYRLTIDADGILGLYSSSSDQNGDWTVEWSPTTNRCVPRGLCGLNGYCLLTNQNPQCVCLPGFYLTKPGQNNSDCERNVSMSKNGDIEYNIIALEDITWEDDPYSVLSMTRQACIENCLSDGNCEAALYKNQQCRKQTLPLRFGSLEGGVTTLFKVGNFSSVGKESRKEESRKELRIIVILSTSISFFLAISGVVIYRYAYKRVSNQGNDRWAEDVALRPFTYHELEKATNGFRDEVGKGAFGTVFKGAISNGKTVAIKRLEKMMAEGEWEFQNEMKSIGRTHHKNLVRLLGYCHDGSNRLLVYEYMTNGSLADFLFKSERKPIWEERIEIALSVARGILYLHEECETQIIHCDIKPENILMDEKGCAKIADFGLAKLLMPNQTRTYTGIRGTRGYVAPEWHRNLPITVKADVYSFGIMLMEIICCRRSLDMNLSENEVVLVDYVYDCFEARELDKLVRDEEVDGMKLQRMVKVGLWCIQDEPSVRPLMKKVVLMMEGTVDIPAPPRASFASSMSREAHS</sequence>
<organism evidence="25 26">
    <name type="scientific">Vitis vinifera</name>
    <name type="common">Grape</name>
    <dbReference type="NCBI Taxonomy" id="29760"/>
    <lineage>
        <taxon>Eukaryota</taxon>
        <taxon>Viridiplantae</taxon>
        <taxon>Streptophyta</taxon>
        <taxon>Embryophyta</taxon>
        <taxon>Tracheophyta</taxon>
        <taxon>Spermatophyta</taxon>
        <taxon>Magnoliopsida</taxon>
        <taxon>eudicotyledons</taxon>
        <taxon>Gunneridae</taxon>
        <taxon>Pentapetalae</taxon>
        <taxon>rosids</taxon>
        <taxon>Vitales</taxon>
        <taxon>Vitaceae</taxon>
        <taxon>Viteae</taxon>
        <taxon>Vitis</taxon>
    </lineage>
</organism>